<name>A0A1D3DNZ7_9ACTN</name>
<accession>A0A1D3DNZ7</accession>
<gene>
    <name evidence="1" type="ORF">J116_005775</name>
</gene>
<dbReference type="STRING" id="1306406.J116_005775"/>
<dbReference type="eggNOG" id="ENOG50307HM">
    <property type="taxonomic scope" value="Bacteria"/>
</dbReference>
<organism evidence="1 2">
    <name type="scientific">Streptomyces thermolilacinus SPC6</name>
    <dbReference type="NCBI Taxonomy" id="1306406"/>
    <lineage>
        <taxon>Bacteria</taxon>
        <taxon>Bacillati</taxon>
        <taxon>Actinomycetota</taxon>
        <taxon>Actinomycetes</taxon>
        <taxon>Kitasatosporales</taxon>
        <taxon>Streptomycetaceae</taxon>
        <taxon>Streptomyces</taxon>
    </lineage>
</organism>
<keyword evidence="2" id="KW-1185">Reference proteome</keyword>
<dbReference type="OrthoDB" id="3689200at2"/>
<evidence type="ECO:0000313" key="2">
    <source>
        <dbReference type="Proteomes" id="UP000095329"/>
    </source>
</evidence>
<proteinExistence type="predicted"/>
<dbReference type="EMBL" id="ASHX02000001">
    <property type="protein sequence ID" value="OEJ94054.1"/>
    <property type="molecule type" value="Genomic_DNA"/>
</dbReference>
<dbReference type="AlphaFoldDB" id="A0A1D3DNZ7"/>
<dbReference type="Proteomes" id="UP000095329">
    <property type="component" value="Unassembled WGS sequence"/>
</dbReference>
<sequence length="94" mass="10483">MTRHLRPFLELLSRYTGYAFDDTDWDAVESGVRDTDDEYPDRWYAYPLAGKAGTLEIRVAHAVGSDVTSVSVTGARSPEPRVRTDTLLSAYARG</sequence>
<evidence type="ECO:0000313" key="1">
    <source>
        <dbReference type="EMBL" id="OEJ94054.1"/>
    </source>
</evidence>
<comment type="caution">
    <text evidence="1">The sequence shown here is derived from an EMBL/GenBank/DDBJ whole genome shotgun (WGS) entry which is preliminary data.</text>
</comment>
<protein>
    <submittedName>
        <fullName evidence="1">Uncharacterized protein</fullName>
    </submittedName>
</protein>
<dbReference type="RefSeq" id="WP_023586144.1">
    <property type="nucleotide sequence ID" value="NZ_ASHX02000001.1"/>
</dbReference>
<reference evidence="1 2" key="1">
    <citation type="journal article" date="2013" name="Genome Announc.">
        <title>Genome Sequence of Streptomyces violaceusniger Strain SPC6, a Halotolerant Streptomycete That Exhibits Rapid Growth and Development.</title>
        <authorList>
            <person name="Chen X."/>
            <person name="Zhang B."/>
            <person name="Zhang W."/>
            <person name="Wu X."/>
            <person name="Zhang M."/>
            <person name="Chen T."/>
            <person name="Liu G."/>
            <person name="Dyson P."/>
        </authorList>
    </citation>
    <scope>NUCLEOTIDE SEQUENCE [LARGE SCALE GENOMIC DNA]</scope>
    <source>
        <strain evidence="1 2">SPC6</strain>
    </source>
</reference>